<evidence type="ECO:0000313" key="1">
    <source>
        <dbReference type="EMBL" id="KMW60580.1"/>
    </source>
</evidence>
<dbReference type="PATRIC" id="fig|1675527.3.peg.798"/>
<dbReference type="EMBL" id="LFTY01000001">
    <property type="protein sequence ID" value="KMW60580.1"/>
    <property type="molecule type" value="Genomic_DNA"/>
</dbReference>
<dbReference type="Proteomes" id="UP000037178">
    <property type="component" value="Unassembled WGS sequence"/>
</dbReference>
<sequence>MLHLLRLLLPALVPSWRFFKSIEPSPRVQWRAQDGVWEEFRPRPNMLTAQGYLRRLVWNPRWNEGLYLVSLSERLLDGQLSFSRAEILRIVAKEHPEIAAERLQFRLVFVARDGERIVEEVLYVSECMEL</sequence>
<keyword evidence="2" id="KW-1185">Reference proteome</keyword>
<dbReference type="STRING" id="1675527.AIOL_000742"/>
<accession>A0A0J9ECW9</accession>
<organism evidence="1 2">
    <name type="scientific">Candidatus Rhodobacter oscarellae</name>
    <dbReference type="NCBI Taxonomy" id="1675527"/>
    <lineage>
        <taxon>Bacteria</taxon>
        <taxon>Pseudomonadati</taxon>
        <taxon>Pseudomonadota</taxon>
        <taxon>Alphaproteobacteria</taxon>
        <taxon>Rhodobacterales</taxon>
        <taxon>Rhodobacter group</taxon>
        <taxon>Rhodobacter</taxon>
    </lineage>
</organism>
<gene>
    <name evidence="1" type="ORF">AIOL_000742</name>
</gene>
<dbReference type="AlphaFoldDB" id="A0A0J9ECW9"/>
<reference evidence="1 2" key="1">
    <citation type="submission" date="2015-06" db="EMBL/GenBank/DDBJ databases">
        <title>Draft genome sequence of an Alphaproteobacteria species associated to the Mediterranean sponge Oscarella lobularis.</title>
        <authorList>
            <person name="Jourda C."/>
            <person name="Santini S."/>
            <person name="Claverie J.-M."/>
        </authorList>
    </citation>
    <scope>NUCLEOTIDE SEQUENCE [LARGE SCALE GENOMIC DNA]</scope>
    <source>
        <strain evidence="1">IGS</strain>
    </source>
</reference>
<dbReference type="OrthoDB" id="5702680at2"/>
<name>A0A0J9ECW9_9RHOB</name>
<protein>
    <submittedName>
        <fullName evidence="1">Uncharacterized protein</fullName>
    </submittedName>
</protein>
<comment type="caution">
    <text evidence="1">The sequence shown here is derived from an EMBL/GenBank/DDBJ whole genome shotgun (WGS) entry which is preliminary data.</text>
</comment>
<proteinExistence type="predicted"/>
<evidence type="ECO:0000313" key="2">
    <source>
        <dbReference type="Proteomes" id="UP000037178"/>
    </source>
</evidence>
<dbReference type="RefSeq" id="WP_049641644.1">
    <property type="nucleotide sequence ID" value="NZ_LFTY01000001.1"/>
</dbReference>